<evidence type="ECO:0000256" key="4">
    <source>
        <dbReference type="ARBA" id="ARBA00022679"/>
    </source>
</evidence>
<evidence type="ECO:0000313" key="9">
    <source>
        <dbReference type="EMBL" id="KWT83469.1"/>
    </source>
</evidence>
<dbReference type="PROSITE" id="PS50109">
    <property type="entry name" value="HIS_KIN"/>
    <property type="match status" value="1"/>
</dbReference>
<dbReference type="InterPro" id="IPR000014">
    <property type="entry name" value="PAS"/>
</dbReference>
<accession>A0ABR5SDR0</accession>
<dbReference type="SUPFAM" id="SSF55874">
    <property type="entry name" value="ATPase domain of HSP90 chaperone/DNA topoisomerase II/histidine kinase"/>
    <property type="match status" value="1"/>
</dbReference>
<dbReference type="Gene3D" id="1.10.287.130">
    <property type="match status" value="1"/>
</dbReference>
<keyword evidence="3" id="KW-0597">Phosphoprotein</keyword>
<dbReference type="InterPro" id="IPR005467">
    <property type="entry name" value="His_kinase_dom"/>
</dbReference>
<dbReference type="PRINTS" id="PR00344">
    <property type="entry name" value="BCTRLSENSOR"/>
</dbReference>
<dbReference type="PANTHER" id="PTHR43304:SF1">
    <property type="entry name" value="PAC DOMAIN-CONTAINING PROTEIN"/>
    <property type="match status" value="1"/>
</dbReference>
<comment type="caution">
    <text evidence="9">The sequence shown here is derived from an EMBL/GenBank/DDBJ whole genome shotgun (WGS) entry which is preliminary data.</text>
</comment>
<dbReference type="PANTHER" id="PTHR43304">
    <property type="entry name" value="PHYTOCHROME-LIKE PROTEIN CPH1"/>
    <property type="match status" value="1"/>
</dbReference>
<evidence type="ECO:0000256" key="2">
    <source>
        <dbReference type="ARBA" id="ARBA00012438"/>
    </source>
</evidence>
<dbReference type="Pfam" id="PF02518">
    <property type="entry name" value="HATPase_c"/>
    <property type="match status" value="1"/>
</dbReference>
<dbReference type="InterPro" id="IPR052162">
    <property type="entry name" value="Sensor_kinase/Photoreceptor"/>
</dbReference>
<keyword evidence="5 9" id="KW-0418">Kinase</keyword>
<name>A0ABR5SDR0_9BACT</name>
<dbReference type="Proteomes" id="UP000060487">
    <property type="component" value="Unassembled WGS sequence"/>
</dbReference>
<dbReference type="InterPro" id="IPR004358">
    <property type="entry name" value="Sig_transdc_His_kin-like_C"/>
</dbReference>
<feature type="domain" description="Histidine kinase" evidence="7">
    <location>
        <begin position="301"/>
        <end position="523"/>
    </location>
</feature>
<sequence>MKNYDNDDYFSIADSAPAFIWTSDIYGQRNYFNRVWLDYTGRTIEEERQGRWMEGIHPDDYMNYYESFNAAFSTLVPFKAEYRLRRKDNVYRWVLDTGTPRYNAEGTFVGYIGSCVGIAERKQMEEKLIRSNSMLKSQQEASIDGILFLDENNNISSSNVLFCQMWDVPDELLRNEDGRTLLDYLKTRMENPKDFITDDDGVLTTNTNSTALVMKDGRIFSQHLANVTSPEGGNYGRIWYFRDITWRTKIENELRQKTKSLEELAAHLEERVKQEVEERVKQEKILIQQAKMASMGEMIEAITHQWRQPLNSLCLIIQDLADTFTSGECDKPFMEDAVTDSMQQINYMTRTIDDFRNYFKPAKTKETFDSVQAIKEVLSIAWGQLKIHSILVQINGTAYDPNQSVDVDRFFLSTYKNEFKQVILNIVNNARDALKSAPKPRQISFELSSNNSTLIINISDTGGGIPENILNKIFSPYFTTKEHDKGTGIGLYMSKMIVENNLSGKIYASNTKDGACFTIELAL</sequence>
<dbReference type="EMBL" id="LNQR01000076">
    <property type="protein sequence ID" value="KWT83469.1"/>
    <property type="molecule type" value="Genomic_DNA"/>
</dbReference>
<dbReference type="Pfam" id="PF08447">
    <property type="entry name" value="PAS_3"/>
    <property type="match status" value="1"/>
</dbReference>
<dbReference type="GO" id="GO:0004673">
    <property type="term" value="F:protein histidine kinase activity"/>
    <property type="evidence" value="ECO:0007669"/>
    <property type="project" value="UniProtKB-EC"/>
</dbReference>
<dbReference type="SMART" id="SM00091">
    <property type="entry name" value="PAS"/>
    <property type="match status" value="2"/>
</dbReference>
<comment type="catalytic activity">
    <reaction evidence="1">
        <text>ATP + protein L-histidine = ADP + protein N-phospho-L-histidine.</text>
        <dbReference type="EC" id="2.7.13.3"/>
    </reaction>
</comment>
<evidence type="ECO:0000256" key="3">
    <source>
        <dbReference type="ARBA" id="ARBA00022553"/>
    </source>
</evidence>
<proteinExistence type="predicted"/>
<keyword evidence="4 9" id="KW-0808">Transferase</keyword>
<feature type="domain" description="PAC" evidence="8">
    <location>
        <begin position="78"/>
        <end position="130"/>
    </location>
</feature>
<dbReference type="PROSITE" id="PS50113">
    <property type="entry name" value="PAC"/>
    <property type="match status" value="1"/>
</dbReference>
<dbReference type="InterPro" id="IPR001610">
    <property type="entry name" value="PAC"/>
</dbReference>
<dbReference type="Gene3D" id="3.30.565.10">
    <property type="entry name" value="Histidine kinase-like ATPase, C-terminal domain"/>
    <property type="match status" value="1"/>
</dbReference>
<dbReference type="InterPro" id="IPR000700">
    <property type="entry name" value="PAS-assoc_C"/>
</dbReference>
<dbReference type="EC" id="2.7.13.3" evidence="2"/>
<keyword evidence="10" id="KW-1185">Reference proteome</keyword>
<dbReference type="RefSeq" id="WP_085052760.1">
    <property type="nucleotide sequence ID" value="NZ_LNQR01000076.1"/>
</dbReference>
<keyword evidence="6" id="KW-0175">Coiled coil</keyword>
<evidence type="ECO:0000256" key="1">
    <source>
        <dbReference type="ARBA" id="ARBA00000085"/>
    </source>
</evidence>
<feature type="coiled-coil region" evidence="6">
    <location>
        <begin position="247"/>
        <end position="293"/>
    </location>
</feature>
<evidence type="ECO:0000259" key="7">
    <source>
        <dbReference type="PROSITE" id="PS50109"/>
    </source>
</evidence>
<dbReference type="NCBIfam" id="TIGR00229">
    <property type="entry name" value="sensory_box"/>
    <property type="match status" value="1"/>
</dbReference>
<dbReference type="InterPro" id="IPR003594">
    <property type="entry name" value="HATPase_dom"/>
</dbReference>
<dbReference type="SUPFAM" id="SSF47384">
    <property type="entry name" value="Homodimeric domain of signal transducing histidine kinase"/>
    <property type="match status" value="1"/>
</dbReference>
<dbReference type="CDD" id="cd00130">
    <property type="entry name" value="PAS"/>
    <property type="match status" value="1"/>
</dbReference>
<dbReference type="Gene3D" id="3.30.450.20">
    <property type="entry name" value="PAS domain"/>
    <property type="match status" value="2"/>
</dbReference>
<dbReference type="InterPro" id="IPR036097">
    <property type="entry name" value="HisK_dim/P_sf"/>
</dbReference>
<gene>
    <name evidence="9" type="ORF">ASN18_2157</name>
</gene>
<evidence type="ECO:0000256" key="6">
    <source>
        <dbReference type="SAM" id="Coils"/>
    </source>
</evidence>
<dbReference type="InterPro" id="IPR013655">
    <property type="entry name" value="PAS_fold_3"/>
</dbReference>
<reference evidence="9 10" key="1">
    <citation type="submission" date="2015-11" db="EMBL/GenBank/DDBJ databases">
        <authorList>
            <person name="Lin W."/>
        </authorList>
    </citation>
    <scope>NUCLEOTIDE SEQUENCE [LARGE SCALE GENOMIC DNA]</scope>
    <source>
        <strain evidence="9 10">HCH-1</strain>
    </source>
</reference>
<dbReference type="SMART" id="SM00387">
    <property type="entry name" value="HATPase_c"/>
    <property type="match status" value="1"/>
</dbReference>
<dbReference type="InterPro" id="IPR035965">
    <property type="entry name" value="PAS-like_dom_sf"/>
</dbReference>
<dbReference type="SUPFAM" id="SSF55785">
    <property type="entry name" value="PYP-like sensor domain (PAS domain)"/>
    <property type="match status" value="2"/>
</dbReference>
<dbReference type="InterPro" id="IPR036890">
    <property type="entry name" value="HATPase_C_sf"/>
</dbReference>
<organism evidence="9 10">
    <name type="scientific">Candidatus Magnetominusculus xianensis</name>
    <dbReference type="NCBI Taxonomy" id="1748249"/>
    <lineage>
        <taxon>Bacteria</taxon>
        <taxon>Pseudomonadati</taxon>
        <taxon>Nitrospirota</taxon>
        <taxon>Nitrospiria</taxon>
        <taxon>Nitrospirales</taxon>
        <taxon>Nitrospiraceae</taxon>
        <taxon>Candidatus Magnetominusculus</taxon>
    </lineage>
</organism>
<evidence type="ECO:0000259" key="8">
    <source>
        <dbReference type="PROSITE" id="PS50113"/>
    </source>
</evidence>
<dbReference type="SMART" id="SM00086">
    <property type="entry name" value="PAC"/>
    <property type="match status" value="1"/>
</dbReference>
<protein>
    <recommendedName>
        <fullName evidence="2">histidine kinase</fullName>
        <ecNumber evidence="2">2.7.13.3</ecNumber>
    </recommendedName>
</protein>
<evidence type="ECO:0000256" key="5">
    <source>
        <dbReference type="ARBA" id="ARBA00022777"/>
    </source>
</evidence>
<evidence type="ECO:0000313" key="10">
    <source>
        <dbReference type="Proteomes" id="UP000060487"/>
    </source>
</evidence>